<evidence type="ECO:0000256" key="5">
    <source>
        <dbReference type="ARBA" id="ARBA00022692"/>
    </source>
</evidence>
<dbReference type="SUPFAM" id="SSF103473">
    <property type="entry name" value="MFS general substrate transporter"/>
    <property type="match status" value="1"/>
</dbReference>
<name>A0A0C2ZIQ7_9AGAM</name>
<evidence type="ECO:0000313" key="12">
    <source>
        <dbReference type="Proteomes" id="UP000053989"/>
    </source>
</evidence>
<evidence type="ECO:0000256" key="3">
    <source>
        <dbReference type="ARBA" id="ARBA00022448"/>
    </source>
</evidence>
<keyword evidence="4 10" id="KW-0926">Vacuole</keyword>
<feature type="transmembrane region" description="Helical" evidence="10">
    <location>
        <begin position="119"/>
        <end position="141"/>
    </location>
</feature>
<dbReference type="GO" id="GO:0005774">
    <property type="term" value="C:vacuolar membrane"/>
    <property type="evidence" value="ECO:0007669"/>
    <property type="project" value="UniProtKB-SubCell"/>
</dbReference>
<protein>
    <recommendedName>
        <fullName evidence="10">Autophagy-related protein</fullName>
    </recommendedName>
</protein>
<keyword evidence="9 10" id="KW-0472">Membrane</keyword>
<evidence type="ECO:0000313" key="11">
    <source>
        <dbReference type="EMBL" id="KIM52632.1"/>
    </source>
</evidence>
<dbReference type="CDD" id="cd17483">
    <property type="entry name" value="MFS_Atg22_like"/>
    <property type="match status" value="1"/>
</dbReference>
<keyword evidence="8 10" id="KW-0072">Autophagy</keyword>
<feature type="transmembrane region" description="Helical" evidence="10">
    <location>
        <begin position="334"/>
        <end position="357"/>
    </location>
</feature>
<dbReference type="PANTHER" id="PTHR23519:SF4">
    <property type="entry name" value="AUTOPHAGY-RELATED PROTEIN"/>
    <property type="match status" value="1"/>
</dbReference>
<dbReference type="Proteomes" id="UP000053989">
    <property type="component" value="Unassembled WGS sequence"/>
</dbReference>
<evidence type="ECO:0000256" key="7">
    <source>
        <dbReference type="ARBA" id="ARBA00022989"/>
    </source>
</evidence>
<evidence type="ECO:0000256" key="10">
    <source>
        <dbReference type="RuleBase" id="RU363073"/>
    </source>
</evidence>
<sequence length="536" mass="60015">MSLQPVVYSTELAPAADVKDQDVSAFKLILSDTRDRRDKDILTNFMDVNQPVVTRKELWTYYLYSNGDCGTGPNYTGILFQSLATSAGYDPIAGPGSSCTAPGASGQCVLPWGPGTKPVASVMLIANGLGFAILTVILSSIGSIGDYGTCGRWILFVVTIICWASEYACMMLTSPDRWRIAMALSIISSVTYGTSLVFYAAAFPRLARNTPYSRKLREKYESGEISAEECEREESLEKNRITNISTVHNNIGFLVTCAMNLLLLLPPATAADPRVDNFVIVLDNTYWVLLGVWWFIYQLPRPGPPLPKDQYFFTIGWKQIWAALKTYKDLPYTFIYLFSIFLLADGVNTTSALVGICQNAKFDFSFLTLTYLALSQAVTSTLSTFVLWHIQRYWKISTKKMFFVTNVVSILIPFWGMIGIWTDRIGFHQAWEFWAYNIVFGLFQASYYAFAQTMMAELSPPGFDSMFFGLYGLSNRTSSMIGPNVIQAIIDKTGSNWQGFPFLFALCTAASLTIWFGIDVKLGRRDAMRWASLQRD</sequence>
<dbReference type="GO" id="GO:0006914">
    <property type="term" value="P:autophagy"/>
    <property type="evidence" value="ECO:0007669"/>
    <property type="project" value="UniProtKB-KW"/>
</dbReference>
<evidence type="ECO:0000256" key="2">
    <source>
        <dbReference type="ARBA" id="ARBA00006978"/>
    </source>
</evidence>
<dbReference type="Gene3D" id="1.20.1250.20">
    <property type="entry name" value="MFS general substrate transporter like domains"/>
    <property type="match status" value="1"/>
</dbReference>
<feature type="transmembrane region" description="Helical" evidence="10">
    <location>
        <begin position="402"/>
        <end position="421"/>
    </location>
</feature>
<evidence type="ECO:0000256" key="1">
    <source>
        <dbReference type="ARBA" id="ARBA00004128"/>
    </source>
</evidence>
<dbReference type="EMBL" id="KN822205">
    <property type="protein sequence ID" value="KIM52632.1"/>
    <property type="molecule type" value="Genomic_DNA"/>
</dbReference>
<dbReference type="InterPro" id="IPR050495">
    <property type="entry name" value="ATG22/LtaA_families"/>
</dbReference>
<evidence type="ECO:0000256" key="9">
    <source>
        <dbReference type="ARBA" id="ARBA00023136"/>
    </source>
</evidence>
<dbReference type="HOGENOM" id="CLU_017518_2_1_1"/>
<comment type="similarity">
    <text evidence="2 10">Belongs to the ATG22 family.</text>
</comment>
<comment type="subcellular location">
    <subcellularLocation>
        <location evidence="1 10">Vacuole membrane</location>
        <topology evidence="1 10">Multi-pass membrane protein</topology>
    </subcellularLocation>
</comment>
<feature type="transmembrane region" description="Helical" evidence="10">
    <location>
        <begin position="153"/>
        <end position="173"/>
    </location>
</feature>
<dbReference type="InterPro" id="IPR024671">
    <property type="entry name" value="Atg22-like"/>
</dbReference>
<feature type="transmembrane region" description="Helical" evidence="10">
    <location>
        <begin position="277"/>
        <end position="296"/>
    </location>
</feature>
<comment type="function">
    <text evidence="10">Vacuolar effluxer which mediate the efflux of amino acids resulting from autophagic degradation. The release of autophagic amino acids allows the maintenance of protein synthesis and viability during nitrogen starvation.</text>
</comment>
<gene>
    <name evidence="11" type="ORF">SCLCIDRAFT_32528</name>
</gene>
<accession>A0A0C2ZIQ7</accession>
<keyword evidence="7 10" id="KW-1133">Transmembrane helix</keyword>
<dbReference type="PANTHER" id="PTHR23519">
    <property type="entry name" value="AUTOPHAGY-RELATED PROTEIN 22"/>
    <property type="match status" value="1"/>
</dbReference>
<dbReference type="InParanoid" id="A0A0C2ZIQ7"/>
<keyword evidence="6 10" id="KW-0029">Amino-acid transport</keyword>
<feature type="transmembrane region" description="Helical" evidence="10">
    <location>
        <begin position="180"/>
        <end position="202"/>
    </location>
</feature>
<proteinExistence type="inferred from homology"/>
<organism evidence="11 12">
    <name type="scientific">Scleroderma citrinum Foug A</name>
    <dbReference type="NCBI Taxonomy" id="1036808"/>
    <lineage>
        <taxon>Eukaryota</taxon>
        <taxon>Fungi</taxon>
        <taxon>Dikarya</taxon>
        <taxon>Basidiomycota</taxon>
        <taxon>Agaricomycotina</taxon>
        <taxon>Agaricomycetes</taxon>
        <taxon>Agaricomycetidae</taxon>
        <taxon>Boletales</taxon>
        <taxon>Sclerodermatineae</taxon>
        <taxon>Sclerodermataceae</taxon>
        <taxon>Scleroderma</taxon>
    </lineage>
</organism>
<evidence type="ECO:0000256" key="6">
    <source>
        <dbReference type="ARBA" id="ARBA00022970"/>
    </source>
</evidence>
<comment type="caution">
    <text evidence="10">Lacks conserved residue(s) required for the propagation of feature annotation.</text>
</comment>
<dbReference type="AlphaFoldDB" id="A0A0C2ZIQ7"/>
<dbReference type="OrthoDB" id="42657at2759"/>
<reference evidence="11 12" key="1">
    <citation type="submission" date="2014-04" db="EMBL/GenBank/DDBJ databases">
        <authorList>
            <consortium name="DOE Joint Genome Institute"/>
            <person name="Kuo A."/>
            <person name="Kohler A."/>
            <person name="Nagy L.G."/>
            <person name="Floudas D."/>
            <person name="Copeland A."/>
            <person name="Barry K.W."/>
            <person name="Cichocki N."/>
            <person name="Veneault-Fourrey C."/>
            <person name="LaButti K."/>
            <person name="Lindquist E.A."/>
            <person name="Lipzen A."/>
            <person name="Lundell T."/>
            <person name="Morin E."/>
            <person name="Murat C."/>
            <person name="Sun H."/>
            <person name="Tunlid A."/>
            <person name="Henrissat B."/>
            <person name="Grigoriev I.V."/>
            <person name="Hibbett D.S."/>
            <person name="Martin F."/>
            <person name="Nordberg H.P."/>
            <person name="Cantor M.N."/>
            <person name="Hua S.X."/>
        </authorList>
    </citation>
    <scope>NUCLEOTIDE SEQUENCE [LARGE SCALE GENOMIC DNA]</scope>
    <source>
        <strain evidence="11 12">Foug A</strain>
    </source>
</reference>
<feature type="transmembrane region" description="Helical" evidence="10">
    <location>
        <begin position="500"/>
        <end position="518"/>
    </location>
</feature>
<evidence type="ECO:0000256" key="8">
    <source>
        <dbReference type="ARBA" id="ARBA00023006"/>
    </source>
</evidence>
<keyword evidence="3 10" id="KW-0813">Transport</keyword>
<keyword evidence="12" id="KW-1185">Reference proteome</keyword>
<dbReference type="InterPro" id="IPR036259">
    <property type="entry name" value="MFS_trans_sf"/>
</dbReference>
<dbReference type="InterPro" id="IPR044738">
    <property type="entry name" value="Atg22"/>
</dbReference>
<feature type="transmembrane region" description="Helical" evidence="10">
    <location>
        <begin position="433"/>
        <end position="450"/>
    </location>
</feature>
<keyword evidence="5 10" id="KW-0812">Transmembrane</keyword>
<dbReference type="STRING" id="1036808.A0A0C2ZIQ7"/>
<dbReference type="Pfam" id="PF11700">
    <property type="entry name" value="ATG22"/>
    <property type="match status" value="1"/>
</dbReference>
<evidence type="ECO:0000256" key="4">
    <source>
        <dbReference type="ARBA" id="ARBA00022554"/>
    </source>
</evidence>
<reference evidence="12" key="2">
    <citation type="submission" date="2015-01" db="EMBL/GenBank/DDBJ databases">
        <title>Evolutionary Origins and Diversification of the Mycorrhizal Mutualists.</title>
        <authorList>
            <consortium name="DOE Joint Genome Institute"/>
            <consortium name="Mycorrhizal Genomics Consortium"/>
            <person name="Kohler A."/>
            <person name="Kuo A."/>
            <person name="Nagy L.G."/>
            <person name="Floudas D."/>
            <person name="Copeland A."/>
            <person name="Barry K.W."/>
            <person name="Cichocki N."/>
            <person name="Veneault-Fourrey C."/>
            <person name="LaButti K."/>
            <person name="Lindquist E.A."/>
            <person name="Lipzen A."/>
            <person name="Lundell T."/>
            <person name="Morin E."/>
            <person name="Murat C."/>
            <person name="Riley R."/>
            <person name="Ohm R."/>
            <person name="Sun H."/>
            <person name="Tunlid A."/>
            <person name="Henrissat B."/>
            <person name="Grigoriev I.V."/>
            <person name="Hibbett D.S."/>
            <person name="Martin F."/>
        </authorList>
    </citation>
    <scope>NUCLEOTIDE SEQUENCE [LARGE SCALE GENOMIC DNA]</scope>
    <source>
        <strain evidence="12">Foug A</strain>
    </source>
</reference>
<feature type="transmembrane region" description="Helical" evidence="10">
    <location>
        <begin position="369"/>
        <end position="390"/>
    </location>
</feature>
<dbReference type="GO" id="GO:0032974">
    <property type="term" value="P:amino acid transmembrane export from vacuole"/>
    <property type="evidence" value="ECO:0007669"/>
    <property type="project" value="InterPro"/>
</dbReference>